<feature type="compositionally biased region" description="Low complexity" evidence="17">
    <location>
        <begin position="122"/>
        <end position="132"/>
    </location>
</feature>
<dbReference type="Gene3D" id="1.10.287.380">
    <property type="entry name" value="Valyl-tRNA synthetase, C-terminal domain"/>
    <property type="match status" value="1"/>
</dbReference>
<evidence type="ECO:0000259" key="18">
    <source>
        <dbReference type="Pfam" id="PF00133"/>
    </source>
</evidence>
<dbReference type="OrthoDB" id="629407at2759"/>
<protein>
    <recommendedName>
        <fullName evidence="14">Probable valine--tRNA ligase, cytoplasmic</fullName>
        <ecNumber evidence="4">6.1.1.9</ecNumber>
    </recommendedName>
    <alternativeName>
        <fullName evidence="12">Valine--tRNA ligase, mitochondrial</fullName>
    </alternativeName>
    <alternativeName>
        <fullName evidence="11">Valyl-tRNA synthetase</fullName>
    </alternativeName>
</protein>
<feature type="domain" description="Aminoacyl-tRNA synthetase class Ia" evidence="18">
    <location>
        <begin position="162"/>
        <end position="789"/>
    </location>
</feature>
<keyword evidence="6 15" id="KW-0436">Ligase</keyword>
<keyword evidence="8 15" id="KW-0067">ATP-binding</keyword>
<evidence type="ECO:0000256" key="3">
    <source>
        <dbReference type="ARBA" id="ARBA00005594"/>
    </source>
</evidence>
<dbReference type="GO" id="GO:0005739">
    <property type="term" value="C:mitochondrion"/>
    <property type="evidence" value="ECO:0007669"/>
    <property type="project" value="UniProtKB-SubCell"/>
</dbReference>
<dbReference type="SUPFAM" id="SSF52374">
    <property type="entry name" value="Nucleotidylyl transferase"/>
    <property type="match status" value="1"/>
</dbReference>
<evidence type="ECO:0000256" key="14">
    <source>
        <dbReference type="ARBA" id="ARBA00072234"/>
    </source>
</evidence>
<name>A0A9W7ZM43_9FUNG</name>
<dbReference type="SUPFAM" id="SSF47323">
    <property type="entry name" value="Anticodon-binding domain of a subclass of class I aminoacyl-tRNA synthetases"/>
    <property type="match status" value="1"/>
</dbReference>
<dbReference type="FunFam" id="3.40.50.620:FF:000020">
    <property type="entry name" value="Valine--tRNA ligase, mitochondrial"/>
    <property type="match status" value="1"/>
</dbReference>
<dbReference type="InterPro" id="IPR002303">
    <property type="entry name" value="Valyl-tRNA_ligase"/>
</dbReference>
<dbReference type="GO" id="GO:0005524">
    <property type="term" value="F:ATP binding"/>
    <property type="evidence" value="ECO:0007669"/>
    <property type="project" value="UniProtKB-KW"/>
</dbReference>
<comment type="similarity">
    <text evidence="3 15">Belongs to the class-I aminoacyl-tRNA synthetase family.</text>
</comment>
<evidence type="ECO:0000256" key="4">
    <source>
        <dbReference type="ARBA" id="ARBA00013169"/>
    </source>
</evidence>
<dbReference type="SUPFAM" id="SSF50677">
    <property type="entry name" value="ValRS/IleRS/LeuRS editing domain"/>
    <property type="match status" value="1"/>
</dbReference>
<dbReference type="GO" id="GO:0004832">
    <property type="term" value="F:valine-tRNA ligase activity"/>
    <property type="evidence" value="ECO:0007669"/>
    <property type="project" value="UniProtKB-EC"/>
</dbReference>
<proteinExistence type="inferred from homology"/>
<feature type="coiled-coil region" evidence="16">
    <location>
        <begin position="1058"/>
        <end position="1085"/>
    </location>
</feature>
<dbReference type="InterPro" id="IPR002300">
    <property type="entry name" value="aa-tRNA-synth_Ia"/>
</dbReference>
<feature type="region of interest" description="Disordered" evidence="17">
    <location>
        <begin position="56"/>
        <end position="141"/>
    </location>
</feature>
<dbReference type="GO" id="GO:0002161">
    <property type="term" value="F:aminoacyl-tRNA deacylase activity"/>
    <property type="evidence" value="ECO:0007669"/>
    <property type="project" value="InterPro"/>
</dbReference>
<dbReference type="Proteomes" id="UP001150569">
    <property type="component" value="Unassembled WGS sequence"/>
</dbReference>
<dbReference type="EMBL" id="JANBPT010001570">
    <property type="protein sequence ID" value="KAJ1906617.1"/>
    <property type="molecule type" value="Genomic_DNA"/>
</dbReference>
<keyword evidence="21" id="KW-1185">Reference proteome</keyword>
<evidence type="ECO:0000313" key="21">
    <source>
        <dbReference type="Proteomes" id="UP001150569"/>
    </source>
</evidence>
<evidence type="ECO:0000256" key="10">
    <source>
        <dbReference type="ARBA" id="ARBA00023146"/>
    </source>
</evidence>
<evidence type="ECO:0000256" key="15">
    <source>
        <dbReference type="RuleBase" id="RU363035"/>
    </source>
</evidence>
<dbReference type="EC" id="6.1.1.9" evidence="4"/>
<gene>
    <name evidence="20" type="primary">VAS1_2</name>
    <name evidence="20" type="ORF">IWQ60_012037</name>
</gene>
<dbReference type="AlphaFoldDB" id="A0A9W7ZM43"/>
<dbReference type="HAMAP" id="MF_02004">
    <property type="entry name" value="Val_tRNA_synth_type1"/>
    <property type="match status" value="1"/>
</dbReference>
<dbReference type="Gene3D" id="1.10.730.10">
    <property type="entry name" value="Isoleucyl-tRNA Synthetase, Domain 1"/>
    <property type="match status" value="1"/>
</dbReference>
<evidence type="ECO:0000256" key="13">
    <source>
        <dbReference type="ARBA" id="ARBA00047552"/>
    </source>
</evidence>
<evidence type="ECO:0000256" key="9">
    <source>
        <dbReference type="ARBA" id="ARBA00022917"/>
    </source>
</evidence>
<dbReference type="PANTHER" id="PTHR11946:SF109">
    <property type="entry name" value="VALINE--TRNA LIGASE"/>
    <property type="match status" value="1"/>
</dbReference>
<dbReference type="Pfam" id="PF08264">
    <property type="entry name" value="Anticodon_1"/>
    <property type="match status" value="1"/>
</dbReference>
<dbReference type="GO" id="GO:0005829">
    <property type="term" value="C:cytosol"/>
    <property type="evidence" value="ECO:0007669"/>
    <property type="project" value="TreeGrafter"/>
</dbReference>
<feature type="compositionally biased region" description="Polar residues" evidence="17">
    <location>
        <begin position="64"/>
        <end position="78"/>
    </location>
</feature>
<dbReference type="InterPro" id="IPR013155">
    <property type="entry name" value="M/V/L/I-tRNA-synth_anticd-bd"/>
</dbReference>
<dbReference type="Gene3D" id="3.40.50.620">
    <property type="entry name" value="HUPs"/>
    <property type="match status" value="2"/>
</dbReference>
<keyword evidence="7 15" id="KW-0547">Nucleotide-binding</keyword>
<evidence type="ECO:0000256" key="2">
    <source>
        <dbReference type="ARBA" id="ARBA00004496"/>
    </source>
</evidence>
<evidence type="ECO:0000256" key="8">
    <source>
        <dbReference type="ARBA" id="ARBA00022840"/>
    </source>
</evidence>
<dbReference type="PRINTS" id="PR00986">
    <property type="entry name" value="TRNASYNTHVAL"/>
</dbReference>
<comment type="subcellular location">
    <subcellularLocation>
        <location evidence="2">Cytoplasm</location>
    </subcellularLocation>
    <subcellularLocation>
        <location evidence="1">Mitochondrion</location>
    </subcellularLocation>
</comment>
<feature type="domain" description="Methionyl/Valyl/Leucyl/Isoleucyl-tRNA synthetase anticodon-binding" evidence="19">
    <location>
        <begin position="840"/>
        <end position="985"/>
    </location>
</feature>
<keyword evidence="9 15" id="KW-0648">Protein biosynthesis</keyword>
<dbReference type="InterPro" id="IPR001412">
    <property type="entry name" value="aa-tRNA-synth_I_CS"/>
</dbReference>
<evidence type="ECO:0000256" key="5">
    <source>
        <dbReference type="ARBA" id="ARBA00022490"/>
    </source>
</evidence>
<dbReference type="InterPro" id="IPR014729">
    <property type="entry name" value="Rossmann-like_a/b/a_fold"/>
</dbReference>
<dbReference type="PANTHER" id="PTHR11946">
    <property type="entry name" value="VALYL-TRNA SYNTHETASES"/>
    <property type="match status" value="1"/>
</dbReference>
<reference evidence="20" key="1">
    <citation type="submission" date="2022-07" db="EMBL/GenBank/DDBJ databases">
        <title>Phylogenomic reconstructions and comparative analyses of Kickxellomycotina fungi.</title>
        <authorList>
            <person name="Reynolds N.K."/>
            <person name="Stajich J.E."/>
            <person name="Barry K."/>
            <person name="Grigoriev I.V."/>
            <person name="Crous P."/>
            <person name="Smith M.E."/>
        </authorList>
    </citation>
    <scope>NUCLEOTIDE SEQUENCE</scope>
    <source>
        <strain evidence="20">RSA 861</strain>
    </source>
</reference>
<dbReference type="Gene3D" id="3.90.740.10">
    <property type="entry name" value="Valyl/Leucyl/Isoleucyl-tRNA synthetase, editing domain"/>
    <property type="match status" value="1"/>
</dbReference>
<dbReference type="NCBIfam" id="NF004349">
    <property type="entry name" value="PRK05729.1"/>
    <property type="match status" value="1"/>
</dbReference>
<dbReference type="FunFam" id="1.10.730.10:FF:000009">
    <property type="entry name" value="Valine--tRNA ligase, mitochondrial"/>
    <property type="match status" value="1"/>
</dbReference>
<feature type="compositionally biased region" description="Basic and acidic residues" evidence="17">
    <location>
        <begin position="107"/>
        <end position="121"/>
    </location>
</feature>
<feature type="compositionally biased region" description="Low complexity" evidence="17">
    <location>
        <begin position="91"/>
        <end position="105"/>
    </location>
</feature>
<dbReference type="CDD" id="cd07962">
    <property type="entry name" value="Anticodon_Ia_Val"/>
    <property type="match status" value="1"/>
</dbReference>
<dbReference type="FunFam" id="3.40.50.620:FF:000078">
    <property type="entry name" value="Valine--tRNA ligase, mitochondrial"/>
    <property type="match status" value="1"/>
</dbReference>
<sequence length="1129" mass="125897">MRILSVLSRSARNHSLYSRRTPISFAALLRSPASPGLRRPLSTSTIVTALHPTCIAMDPAGKPTPSNSQGDQPASLSKNAEKNEAKRQAKLAKFAAKQAAQAAAKGDNVKDEKKKPAKKEAAPAAAKPAEPAFVNTTPKGAKKDMGSEMAAAYHPPAVEAAWYSWWEQQTLFQPRLTADRQVRPEGTFVIPIPPPNVTGSLHIGHALTIAIQDTLIRWERMRGKTVLYNPGMDHAGISTQAVVENMLWKEQGLTRHDVGREAFLEKVWEWKENFGGQIQNQLRRLGASFDWTRSRFTMDPDMTEAVNEHFIRLFEDGTIYRANRLVNWCVRLNTALSNLEVENKELSGSTYLNVPGYGDDEKFQFGVLVCFAYEVEGSDERLVVATTRVETMLGDTAIAVHPDDARYTHLHGKFVRHPFVADRRIPIITDAEIVDMEFGTGAVKITPAHDVNDYEVGKRHNLEFINILNDDGTFNEHAGPEFAGQKRFHVRRDIVKALEAKGLLVETRDNPMTVPTCVKTGDIIEPLMKPQWYVACGDMAQAAMKAVRDGELTITPAVSEADWFRWLEKIQDWCISRQLWWGHRVPAYAVRIAGAAPPGLTDMHYWVVGRTEAEAQAAAEARFPGQTFTLERDPDVLDTWFSSALWPFSIHGWPRETADLERFYPASLLETGWDILFFWVARMVMVGIKLTGQVPFKEVLCHAMIRDAHGRKMSKSLGNVIDPLDVIQGITLDGLHSKLQGGNLDPREVKKATDGQSADYPRGIPECGTDALRFALCAYTSTGRDLNLDILRVEGYRKFCNKLWNATRFALMKLDGGRFQPWSEAEATAAATRNQLGLADRWILHKLNQATAEVNNALTERNFMAATTAVHRFWLYELCDVYIEAIKPVCDSTDPALAAARNAAQNTLYTCLERGLKLLHPFMPFITEELYQRLPRRPMANPTSDIPCDSIMIASFPQTVPAFHDATADRDFDLVCTAVRAARSLMTDYGLLSRAQLYYTTSTPALHQLLTSASGTLRALIRGCEQLTIVPPGQAAPAGCAVTTVSDECTALLLVRGMVDIDGEVNKLRTKLDKTRDQLAAWEKRIQVPNYEKKVRVEVRETNAAKMKSLEAEIETLSDGIANFLSLKD</sequence>
<dbReference type="InterPro" id="IPR033705">
    <property type="entry name" value="Anticodon_Ia_Val"/>
</dbReference>
<dbReference type="CDD" id="cd00817">
    <property type="entry name" value="ValRS_core"/>
    <property type="match status" value="1"/>
</dbReference>
<evidence type="ECO:0000256" key="16">
    <source>
        <dbReference type="SAM" id="Coils"/>
    </source>
</evidence>
<comment type="catalytic activity">
    <reaction evidence="13">
        <text>tRNA(Val) + L-valine + ATP = L-valyl-tRNA(Val) + AMP + diphosphate</text>
        <dbReference type="Rhea" id="RHEA:10704"/>
        <dbReference type="Rhea" id="RHEA-COMP:9672"/>
        <dbReference type="Rhea" id="RHEA-COMP:9708"/>
        <dbReference type="ChEBI" id="CHEBI:30616"/>
        <dbReference type="ChEBI" id="CHEBI:33019"/>
        <dbReference type="ChEBI" id="CHEBI:57762"/>
        <dbReference type="ChEBI" id="CHEBI:78442"/>
        <dbReference type="ChEBI" id="CHEBI:78537"/>
        <dbReference type="ChEBI" id="CHEBI:456215"/>
        <dbReference type="EC" id="6.1.1.9"/>
    </reaction>
</comment>
<evidence type="ECO:0000256" key="17">
    <source>
        <dbReference type="SAM" id="MobiDB-lite"/>
    </source>
</evidence>
<dbReference type="PROSITE" id="PS00178">
    <property type="entry name" value="AA_TRNA_LIGASE_I"/>
    <property type="match status" value="1"/>
</dbReference>
<evidence type="ECO:0000256" key="6">
    <source>
        <dbReference type="ARBA" id="ARBA00022598"/>
    </source>
</evidence>
<dbReference type="Pfam" id="PF00133">
    <property type="entry name" value="tRNA-synt_1"/>
    <property type="match status" value="1"/>
</dbReference>
<dbReference type="InterPro" id="IPR009080">
    <property type="entry name" value="tRNAsynth_Ia_anticodon-bd"/>
</dbReference>
<evidence type="ECO:0000256" key="11">
    <source>
        <dbReference type="ARBA" id="ARBA00029936"/>
    </source>
</evidence>
<dbReference type="NCBIfam" id="TIGR00422">
    <property type="entry name" value="valS"/>
    <property type="match status" value="1"/>
</dbReference>
<evidence type="ECO:0000256" key="7">
    <source>
        <dbReference type="ARBA" id="ARBA00022741"/>
    </source>
</evidence>
<dbReference type="FunFam" id="3.90.740.10:FF:000005">
    <property type="entry name" value="Valine--tRNA ligase, mitochondrial"/>
    <property type="match status" value="1"/>
</dbReference>
<organism evidence="20 21">
    <name type="scientific">Tieghemiomyces parasiticus</name>
    <dbReference type="NCBI Taxonomy" id="78921"/>
    <lineage>
        <taxon>Eukaryota</taxon>
        <taxon>Fungi</taxon>
        <taxon>Fungi incertae sedis</taxon>
        <taxon>Zoopagomycota</taxon>
        <taxon>Kickxellomycotina</taxon>
        <taxon>Dimargaritomycetes</taxon>
        <taxon>Dimargaritales</taxon>
        <taxon>Dimargaritaceae</taxon>
        <taxon>Tieghemiomyces</taxon>
    </lineage>
</organism>
<evidence type="ECO:0000259" key="19">
    <source>
        <dbReference type="Pfam" id="PF08264"/>
    </source>
</evidence>
<keyword evidence="10 15" id="KW-0030">Aminoacyl-tRNA synthetase</keyword>
<evidence type="ECO:0000313" key="20">
    <source>
        <dbReference type="EMBL" id="KAJ1906617.1"/>
    </source>
</evidence>
<accession>A0A9W7ZM43</accession>
<keyword evidence="16" id="KW-0175">Coiled coil</keyword>
<evidence type="ECO:0000256" key="1">
    <source>
        <dbReference type="ARBA" id="ARBA00004173"/>
    </source>
</evidence>
<dbReference type="InterPro" id="IPR037118">
    <property type="entry name" value="Val-tRNA_synth_C_sf"/>
</dbReference>
<keyword evidence="5" id="KW-0963">Cytoplasm</keyword>
<dbReference type="InterPro" id="IPR009008">
    <property type="entry name" value="Val/Leu/Ile-tRNA-synth_edit"/>
</dbReference>
<comment type="caution">
    <text evidence="20">The sequence shown here is derived from an EMBL/GenBank/DDBJ whole genome shotgun (WGS) entry which is preliminary data.</text>
</comment>
<evidence type="ECO:0000256" key="12">
    <source>
        <dbReference type="ARBA" id="ARBA00040837"/>
    </source>
</evidence>
<dbReference type="GO" id="GO:0006438">
    <property type="term" value="P:valyl-tRNA aminoacylation"/>
    <property type="evidence" value="ECO:0007669"/>
    <property type="project" value="InterPro"/>
</dbReference>